<dbReference type="Pfam" id="PF01420">
    <property type="entry name" value="Methylase_S"/>
    <property type="match status" value="2"/>
</dbReference>
<dbReference type="Gene3D" id="1.10.287.1120">
    <property type="entry name" value="Bipartite methylase S protein"/>
    <property type="match status" value="1"/>
</dbReference>
<dbReference type="GO" id="GO:0003677">
    <property type="term" value="F:DNA binding"/>
    <property type="evidence" value="ECO:0007669"/>
    <property type="project" value="UniProtKB-KW"/>
</dbReference>
<gene>
    <name evidence="5" type="ORF">D3877_12075</name>
</gene>
<organism evidence="5 6">
    <name type="scientific">Azospirillum cavernae</name>
    <dbReference type="NCBI Taxonomy" id="2320860"/>
    <lineage>
        <taxon>Bacteria</taxon>
        <taxon>Pseudomonadati</taxon>
        <taxon>Pseudomonadota</taxon>
        <taxon>Alphaproteobacteria</taxon>
        <taxon>Rhodospirillales</taxon>
        <taxon>Azospirillaceae</taxon>
        <taxon>Azospirillum</taxon>
    </lineage>
</organism>
<keyword evidence="3" id="KW-0238">DNA-binding</keyword>
<dbReference type="Gene3D" id="3.90.220.20">
    <property type="entry name" value="DNA methylase specificity domains"/>
    <property type="match status" value="2"/>
</dbReference>
<dbReference type="InterPro" id="IPR044946">
    <property type="entry name" value="Restrct_endonuc_typeI_TRD_sf"/>
</dbReference>
<dbReference type="Proteomes" id="UP000283458">
    <property type="component" value="Unassembled WGS sequence"/>
</dbReference>
<proteinExistence type="inferred from homology"/>
<protein>
    <submittedName>
        <fullName evidence="5">Restriction endonuclease subunit S</fullName>
    </submittedName>
</protein>
<evidence type="ECO:0000313" key="5">
    <source>
        <dbReference type="EMBL" id="RJF80964.1"/>
    </source>
</evidence>
<evidence type="ECO:0000256" key="1">
    <source>
        <dbReference type="ARBA" id="ARBA00010923"/>
    </source>
</evidence>
<dbReference type="InterPro" id="IPR052021">
    <property type="entry name" value="Type-I_RS_S_subunit"/>
</dbReference>
<evidence type="ECO:0000256" key="3">
    <source>
        <dbReference type="ARBA" id="ARBA00023125"/>
    </source>
</evidence>
<keyword evidence="5" id="KW-0378">Hydrolase</keyword>
<name>A0A418VV13_9PROT</name>
<keyword evidence="5" id="KW-0255">Endonuclease</keyword>
<evidence type="ECO:0000256" key="2">
    <source>
        <dbReference type="ARBA" id="ARBA00022747"/>
    </source>
</evidence>
<keyword evidence="5" id="KW-0540">Nuclease</keyword>
<dbReference type="RefSeq" id="WP_119831057.1">
    <property type="nucleotide sequence ID" value="NZ_QYUL01000002.1"/>
</dbReference>
<reference evidence="5 6" key="1">
    <citation type="submission" date="2018-09" db="EMBL/GenBank/DDBJ databases">
        <authorList>
            <person name="Zhu H."/>
        </authorList>
    </citation>
    <scope>NUCLEOTIDE SEQUENCE [LARGE SCALE GENOMIC DNA]</scope>
    <source>
        <strain evidence="5 6">K2W22B-5</strain>
    </source>
</reference>
<dbReference type="PANTHER" id="PTHR30408">
    <property type="entry name" value="TYPE-1 RESTRICTION ENZYME ECOKI SPECIFICITY PROTEIN"/>
    <property type="match status" value="1"/>
</dbReference>
<evidence type="ECO:0000313" key="6">
    <source>
        <dbReference type="Proteomes" id="UP000283458"/>
    </source>
</evidence>
<sequence>MRAPEGWRSVRLKDIAFHVTEKWEPGEGGNYPYIGLENIGQGTGTVLGIQKSEGISSIKTKFSQNDVLFGKLRPNLRKTACVNFSGIASTDIIVLRAIEKIEPKFLFFIVNEESFFSLAVRSAAGTKMPRTSWNLLGEYPISIPPLSEQRRIAEILSSVDEAIEATQAVIEQTRTVKQGVLNRLLTKGIGHTRFKKTEIGTIPEKWTVAPLKTVAHVQTGAAKGKKDIDNPVELPYLRVANVQDGHIDLTTVKTITVSASQIERYSLQVGDVLMTEGGDFDKLGRGDVWRGQISPCLHQNHVFAVRPNPDVLMPEFLTILTGSSYGKSYFLSCAKQTTNLASINSTQVKDFPVLLPDRDEQEKIVAVVQALSKAEQSAQNSLEKTMNIKSALLSDLLTGRKRVPAALLTSAE</sequence>
<dbReference type="PANTHER" id="PTHR30408:SF12">
    <property type="entry name" value="TYPE I RESTRICTION ENZYME MJAVIII SPECIFICITY SUBUNIT"/>
    <property type="match status" value="1"/>
</dbReference>
<dbReference type="InterPro" id="IPR000055">
    <property type="entry name" value="Restrct_endonuc_typeI_TRD"/>
</dbReference>
<accession>A0A418VV13</accession>
<dbReference type="GO" id="GO:0004519">
    <property type="term" value="F:endonuclease activity"/>
    <property type="evidence" value="ECO:0007669"/>
    <property type="project" value="UniProtKB-KW"/>
</dbReference>
<comment type="similarity">
    <text evidence="1">Belongs to the type-I restriction system S methylase family.</text>
</comment>
<keyword evidence="2" id="KW-0680">Restriction system</keyword>
<dbReference type="GO" id="GO:0009307">
    <property type="term" value="P:DNA restriction-modification system"/>
    <property type="evidence" value="ECO:0007669"/>
    <property type="project" value="UniProtKB-KW"/>
</dbReference>
<dbReference type="OrthoDB" id="164285at2"/>
<keyword evidence="6" id="KW-1185">Reference proteome</keyword>
<dbReference type="AlphaFoldDB" id="A0A418VV13"/>
<dbReference type="SUPFAM" id="SSF116734">
    <property type="entry name" value="DNA methylase specificity domain"/>
    <property type="match status" value="2"/>
</dbReference>
<dbReference type="EMBL" id="QYUL01000002">
    <property type="protein sequence ID" value="RJF80964.1"/>
    <property type="molecule type" value="Genomic_DNA"/>
</dbReference>
<feature type="domain" description="Type I restriction modification DNA specificity" evidence="4">
    <location>
        <begin position="4"/>
        <end position="170"/>
    </location>
</feature>
<dbReference type="CDD" id="cd17253">
    <property type="entry name" value="RMtype1_S_Eco933I-TRD2-CR2_like"/>
    <property type="match status" value="1"/>
</dbReference>
<feature type="domain" description="Type I restriction modification DNA specificity" evidence="4">
    <location>
        <begin position="203"/>
        <end position="378"/>
    </location>
</feature>
<evidence type="ECO:0000259" key="4">
    <source>
        <dbReference type="Pfam" id="PF01420"/>
    </source>
</evidence>
<comment type="caution">
    <text evidence="5">The sequence shown here is derived from an EMBL/GenBank/DDBJ whole genome shotgun (WGS) entry which is preliminary data.</text>
</comment>